<dbReference type="AlphaFoldDB" id="A0A067MNT1"/>
<keyword evidence="2" id="KW-1185">Reference proteome</keyword>
<proteinExistence type="predicted"/>
<sequence>MAFCTPLSPTCVLWINIVIADFLVLRWWSKGGVNAFEFKYWPGVGPRPARFSPASRACNAAATTTTITKVAQLSSRSRGSFAYT</sequence>
<dbReference type="EMBL" id="KL198043">
    <property type="protein sequence ID" value="KDQ13547.1"/>
    <property type="molecule type" value="Genomic_DNA"/>
</dbReference>
<name>A0A067MNT1_BOTB1</name>
<organism evidence="1 2">
    <name type="scientific">Botryobasidium botryosum (strain FD-172 SS1)</name>
    <dbReference type="NCBI Taxonomy" id="930990"/>
    <lineage>
        <taxon>Eukaryota</taxon>
        <taxon>Fungi</taxon>
        <taxon>Dikarya</taxon>
        <taxon>Basidiomycota</taxon>
        <taxon>Agaricomycotina</taxon>
        <taxon>Agaricomycetes</taxon>
        <taxon>Cantharellales</taxon>
        <taxon>Botryobasidiaceae</taxon>
        <taxon>Botryobasidium</taxon>
    </lineage>
</organism>
<dbReference type="InParanoid" id="A0A067MNT1"/>
<evidence type="ECO:0000313" key="1">
    <source>
        <dbReference type="EMBL" id="KDQ13547.1"/>
    </source>
</evidence>
<protein>
    <submittedName>
        <fullName evidence="1">Uncharacterized protein</fullName>
    </submittedName>
</protein>
<accession>A0A067MNT1</accession>
<dbReference type="HOGENOM" id="CLU_2527148_0_0_1"/>
<gene>
    <name evidence="1" type="ORF">BOTBODRAFT_33557</name>
</gene>
<dbReference type="Proteomes" id="UP000027195">
    <property type="component" value="Unassembled WGS sequence"/>
</dbReference>
<evidence type="ECO:0000313" key="2">
    <source>
        <dbReference type="Proteomes" id="UP000027195"/>
    </source>
</evidence>
<reference evidence="2" key="1">
    <citation type="journal article" date="2014" name="Proc. Natl. Acad. Sci. U.S.A.">
        <title>Extensive sampling of basidiomycete genomes demonstrates inadequacy of the white-rot/brown-rot paradigm for wood decay fungi.</title>
        <authorList>
            <person name="Riley R."/>
            <person name="Salamov A.A."/>
            <person name="Brown D.W."/>
            <person name="Nagy L.G."/>
            <person name="Floudas D."/>
            <person name="Held B.W."/>
            <person name="Levasseur A."/>
            <person name="Lombard V."/>
            <person name="Morin E."/>
            <person name="Otillar R."/>
            <person name="Lindquist E.A."/>
            <person name="Sun H."/>
            <person name="LaButti K.M."/>
            <person name="Schmutz J."/>
            <person name="Jabbour D."/>
            <person name="Luo H."/>
            <person name="Baker S.E."/>
            <person name="Pisabarro A.G."/>
            <person name="Walton J.D."/>
            <person name="Blanchette R.A."/>
            <person name="Henrissat B."/>
            <person name="Martin F."/>
            <person name="Cullen D."/>
            <person name="Hibbett D.S."/>
            <person name="Grigoriev I.V."/>
        </authorList>
    </citation>
    <scope>NUCLEOTIDE SEQUENCE [LARGE SCALE GENOMIC DNA]</scope>
    <source>
        <strain evidence="2">FD-172 SS1</strain>
    </source>
</reference>